<protein>
    <submittedName>
        <fullName evidence="1">ScyD/ScyE family protein</fullName>
    </submittedName>
</protein>
<keyword evidence="2" id="KW-1185">Reference proteome</keyword>
<evidence type="ECO:0000313" key="2">
    <source>
        <dbReference type="Proteomes" id="UP000762253"/>
    </source>
</evidence>
<feature type="non-terminal residue" evidence="1">
    <location>
        <position position="1"/>
    </location>
</feature>
<name>A0ABX1MNQ7_9CYAN</name>
<dbReference type="RefSeq" id="WP_169269016.1">
    <property type="nucleotide sequence ID" value="NZ_QMEC01000339.1"/>
</dbReference>
<reference evidence="1 2" key="1">
    <citation type="submission" date="2018-06" db="EMBL/GenBank/DDBJ databases">
        <title>Comparative genomics of Brasilonema spp. strains.</title>
        <authorList>
            <person name="Alvarenga D.O."/>
            <person name="Fiore M.F."/>
            <person name="Varani A.M."/>
        </authorList>
    </citation>
    <scope>NUCLEOTIDE SEQUENCE [LARGE SCALE GENOMIC DNA]</scope>
    <source>
        <strain evidence="1 2">UFV-OR1</strain>
    </source>
</reference>
<dbReference type="SUPFAM" id="SSF101898">
    <property type="entry name" value="NHL repeat"/>
    <property type="match status" value="1"/>
</dbReference>
<proteinExistence type="predicted"/>
<gene>
    <name evidence="1" type="ORF">DP115_34150</name>
</gene>
<comment type="caution">
    <text evidence="1">The sequence shown here is derived from an EMBL/GenBank/DDBJ whole genome shotgun (WGS) entry which is preliminary data.</text>
</comment>
<evidence type="ECO:0000313" key="1">
    <source>
        <dbReference type="EMBL" id="NMF67497.1"/>
    </source>
</evidence>
<dbReference type="NCBIfam" id="NF033206">
    <property type="entry name" value="ScyE_fam"/>
    <property type="match status" value="1"/>
</dbReference>
<dbReference type="InterPro" id="IPR011042">
    <property type="entry name" value="6-blade_b-propeller_TolB-like"/>
</dbReference>
<dbReference type="EMBL" id="QMEC01000339">
    <property type="protein sequence ID" value="NMF67497.1"/>
    <property type="molecule type" value="Genomic_DNA"/>
</dbReference>
<dbReference type="Gene3D" id="2.120.10.30">
    <property type="entry name" value="TolB, C-terminal domain"/>
    <property type="match status" value="1"/>
</dbReference>
<dbReference type="InterPro" id="IPR048031">
    <property type="entry name" value="ScyD/ScyE-like"/>
</dbReference>
<accession>A0ABX1MNQ7</accession>
<organism evidence="1 2">
    <name type="scientific">Brasilonema octagenarum UFV-OR1</name>
    <dbReference type="NCBI Taxonomy" id="417115"/>
    <lineage>
        <taxon>Bacteria</taxon>
        <taxon>Bacillati</taxon>
        <taxon>Cyanobacteriota</taxon>
        <taxon>Cyanophyceae</taxon>
        <taxon>Nostocales</taxon>
        <taxon>Scytonemataceae</taxon>
        <taxon>Brasilonema</taxon>
        <taxon>Octagenarum group</taxon>
    </lineage>
</organism>
<dbReference type="Proteomes" id="UP000762253">
    <property type="component" value="Unassembled WGS sequence"/>
</dbReference>
<sequence>QFDAAGNPYLLIGLSAGVNYNNTPLNSPNFGELYKVDFNTGALTSIADISSYEFAKDPTVLLPNGYVGSNPYSFTIKGDTAYIANANRNEVLSVNLDGSNLKTLVEFPDQTITTPTQEIKYQAVPTGVAIGPDQALYVSQFTGVPIPEGKANIFRVGEDGKATVYADGFTQLTDLAFDTEGNLYALQFANEAFYKGNLDGSLIQVAPDGTRRTLLSGNGLESATALTIDPDGAIYVSSFGDRAGVGQVLKIDPKAKVPESNSALGVLAFGALGVGSYLGRKRRQKLVSCG</sequence>